<proteinExistence type="predicted"/>
<dbReference type="InterPro" id="IPR036291">
    <property type="entry name" value="NAD(P)-bd_dom_sf"/>
</dbReference>
<comment type="caution">
    <text evidence="4">The sequence shown here is derived from an EMBL/GenBank/DDBJ whole genome shotgun (WGS) entry which is preliminary data.</text>
</comment>
<dbReference type="Proteomes" id="UP000028534">
    <property type="component" value="Unassembled WGS sequence"/>
</dbReference>
<dbReference type="GO" id="GO:0000166">
    <property type="term" value="F:nucleotide binding"/>
    <property type="evidence" value="ECO:0007669"/>
    <property type="project" value="InterPro"/>
</dbReference>
<gene>
    <name evidence="4" type="ORF">CP98_01790</name>
</gene>
<dbReference type="InterPro" id="IPR050463">
    <property type="entry name" value="Gfo/Idh/MocA_oxidrdct_glycsds"/>
</dbReference>
<dbReference type="RefSeq" id="WP_037518736.1">
    <property type="nucleotide sequence ID" value="NZ_JGVR01000008.1"/>
</dbReference>
<dbReference type="SUPFAM" id="SSF51735">
    <property type="entry name" value="NAD(P)-binding Rossmann-fold domains"/>
    <property type="match status" value="1"/>
</dbReference>
<dbReference type="Gene3D" id="3.30.360.10">
    <property type="entry name" value="Dihydrodipicolinate Reductase, domain 2"/>
    <property type="match status" value="1"/>
</dbReference>
<sequence length="367" mass="39826">MVLRVGIVSAAWGAFAHLPAWRAIPGVEVTAICTSREETARAAQQRLGLPRAFWNAEEMCADPDIDIVDLGTRPSVRLPMVLAALAHGKHIYNASPHAPDWAGAKAIDRAWQGGTSIGVVDAFSQYLPALRQMKAMLDDGHIGAPLGGTCHFNISLFNQPNKLFPYNWFAQAGQGVSAVRNNGSHALYLLLHLLGPIAELVADDSQILKRWTFPDGDTITPETTDLANVILRFESGLVLQMQISWSMALHDGFLLDLFGEKGRMVSTSPTFPTARDCMLRAGQLGGTLEDVALPDAFKAAPGIALDWQSEPQPSYPMALSMQAMVDAIHDRGAAAPDFARALAVERIQEAIRISSAERRWVSVKDVV</sequence>
<dbReference type="STRING" id="13690.AX777_08030"/>
<keyword evidence="1" id="KW-0560">Oxidoreductase</keyword>
<name>A0A084ENZ3_SPHYA</name>
<dbReference type="Pfam" id="PF01408">
    <property type="entry name" value="GFO_IDH_MocA"/>
    <property type="match status" value="1"/>
</dbReference>
<dbReference type="InterPro" id="IPR055170">
    <property type="entry name" value="GFO_IDH_MocA-like_dom"/>
</dbReference>
<evidence type="ECO:0000313" key="5">
    <source>
        <dbReference type="Proteomes" id="UP000028534"/>
    </source>
</evidence>
<evidence type="ECO:0000259" key="2">
    <source>
        <dbReference type="Pfam" id="PF01408"/>
    </source>
</evidence>
<evidence type="ECO:0000313" key="4">
    <source>
        <dbReference type="EMBL" id="KEZ19685.1"/>
    </source>
</evidence>
<dbReference type="Gene3D" id="3.40.50.720">
    <property type="entry name" value="NAD(P)-binding Rossmann-like Domain"/>
    <property type="match status" value="1"/>
</dbReference>
<feature type="domain" description="GFO/IDH/MocA-like oxidoreductase" evidence="3">
    <location>
        <begin position="131"/>
        <end position="264"/>
    </location>
</feature>
<dbReference type="PANTHER" id="PTHR43818:SF11">
    <property type="entry name" value="BCDNA.GH03377"/>
    <property type="match status" value="1"/>
</dbReference>
<dbReference type="GO" id="GO:0016491">
    <property type="term" value="F:oxidoreductase activity"/>
    <property type="evidence" value="ECO:0007669"/>
    <property type="project" value="UniProtKB-KW"/>
</dbReference>
<dbReference type="PATRIC" id="fig|13690.10.peg.1844"/>
<dbReference type="InterPro" id="IPR000683">
    <property type="entry name" value="Gfo/Idh/MocA-like_OxRdtase_N"/>
</dbReference>
<organism evidence="4 5">
    <name type="scientific">Sphingobium yanoikuyae</name>
    <name type="common">Sphingomonas yanoikuyae</name>
    <dbReference type="NCBI Taxonomy" id="13690"/>
    <lineage>
        <taxon>Bacteria</taxon>
        <taxon>Pseudomonadati</taxon>
        <taxon>Pseudomonadota</taxon>
        <taxon>Alphaproteobacteria</taxon>
        <taxon>Sphingomonadales</taxon>
        <taxon>Sphingomonadaceae</taxon>
        <taxon>Sphingobium</taxon>
    </lineage>
</organism>
<accession>A0A084ENZ3</accession>
<protein>
    <submittedName>
        <fullName evidence="4">Putative dehydrogenase</fullName>
    </submittedName>
</protein>
<feature type="domain" description="Gfo/Idh/MocA-like oxidoreductase N-terminal" evidence="2">
    <location>
        <begin position="3"/>
        <end position="109"/>
    </location>
</feature>
<dbReference type="Pfam" id="PF22725">
    <property type="entry name" value="GFO_IDH_MocA_C3"/>
    <property type="match status" value="1"/>
</dbReference>
<dbReference type="EMBL" id="JGVR01000008">
    <property type="protein sequence ID" value="KEZ19685.1"/>
    <property type="molecule type" value="Genomic_DNA"/>
</dbReference>
<reference evidence="4 5" key="1">
    <citation type="submission" date="2014-03" db="EMBL/GenBank/DDBJ databases">
        <title>Genome sequence of Sphingobium yanoikuyae B1.</title>
        <authorList>
            <person name="Gan H.M."/>
            <person name="Gan H.Y."/>
            <person name="Savka M.A."/>
        </authorList>
    </citation>
    <scope>NUCLEOTIDE SEQUENCE [LARGE SCALE GENOMIC DNA]</scope>
    <source>
        <strain evidence="4 5">B1</strain>
    </source>
</reference>
<evidence type="ECO:0000259" key="3">
    <source>
        <dbReference type="Pfam" id="PF22725"/>
    </source>
</evidence>
<dbReference type="eggNOG" id="COG0673">
    <property type="taxonomic scope" value="Bacteria"/>
</dbReference>
<dbReference type="AlphaFoldDB" id="A0A084ENZ3"/>
<dbReference type="PANTHER" id="PTHR43818">
    <property type="entry name" value="BCDNA.GH03377"/>
    <property type="match status" value="1"/>
</dbReference>
<dbReference type="SUPFAM" id="SSF55347">
    <property type="entry name" value="Glyceraldehyde-3-phosphate dehydrogenase-like, C-terminal domain"/>
    <property type="match status" value="1"/>
</dbReference>
<evidence type="ECO:0000256" key="1">
    <source>
        <dbReference type="ARBA" id="ARBA00023002"/>
    </source>
</evidence>